<evidence type="ECO:0000313" key="3">
    <source>
        <dbReference type="Proteomes" id="UP000714275"/>
    </source>
</evidence>
<evidence type="ECO:0000256" key="1">
    <source>
        <dbReference type="SAM" id="MobiDB-lite"/>
    </source>
</evidence>
<dbReference type="Proteomes" id="UP000714275">
    <property type="component" value="Unassembled WGS sequence"/>
</dbReference>
<gene>
    <name evidence="2" type="ORF">EV702DRAFT_1201286</name>
</gene>
<evidence type="ECO:0000313" key="2">
    <source>
        <dbReference type="EMBL" id="KAG1772992.1"/>
    </source>
</evidence>
<dbReference type="EMBL" id="JABBWD010000050">
    <property type="protein sequence ID" value="KAG1772992.1"/>
    <property type="molecule type" value="Genomic_DNA"/>
</dbReference>
<accession>A0A9P6ZNZ3</accession>
<reference evidence="2" key="1">
    <citation type="journal article" date="2020" name="New Phytol.">
        <title>Comparative genomics reveals dynamic genome evolution in host specialist ectomycorrhizal fungi.</title>
        <authorList>
            <person name="Lofgren L.A."/>
            <person name="Nguyen N.H."/>
            <person name="Vilgalys R."/>
            <person name="Ruytinx J."/>
            <person name="Liao H.L."/>
            <person name="Branco S."/>
            <person name="Kuo A."/>
            <person name="LaButti K."/>
            <person name="Lipzen A."/>
            <person name="Andreopoulos W."/>
            <person name="Pangilinan J."/>
            <person name="Riley R."/>
            <person name="Hundley H."/>
            <person name="Na H."/>
            <person name="Barry K."/>
            <person name="Grigoriev I.V."/>
            <person name="Stajich J.E."/>
            <person name="Kennedy P.G."/>
        </authorList>
    </citation>
    <scope>NUCLEOTIDE SEQUENCE</scope>
    <source>
        <strain evidence="2">DOB743</strain>
    </source>
</reference>
<sequence>MAATTKNLLEATAPGASEQGFHPVQGQQQFVGPQNNRISQNLAQAKPMGGEQCTLISLSAVARGLTRFTF</sequence>
<keyword evidence="3" id="KW-1185">Reference proteome</keyword>
<proteinExistence type="predicted"/>
<organism evidence="2 3">
    <name type="scientific">Suillus placidus</name>
    <dbReference type="NCBI Taxonomy" id="48579"/>
    <lineage>
        <taxon>Eukaryota</taxon>
        <taxon>Fungi</taxon>
        <taxon>Dikarya</taxon>
        <taxon>Basidiomycota</taxon>
        <taxon>Agaricomycotina</taxon>
        <taxon>Agaricomycetes</taxon>
        <taxon>Agaricomycetidae</taxon>
        <taxon>Boletales</taxon>
        <taxon>Suillineae</taxon>
        <taxon>Suillaceae</taxon>
        <taxon>Suillus</taxon>
    </lineage>
</organism>
<protein>
    <submittedName>
        <fullName evidence="2">Uncharacterized protein</fullName>
    </submittedName>
</protein>
<feature type="region of interest" description="Disordered" evidence="1">
    <location>
        <begin position="1"/>
        <end position="20"/>
    </location>
</feature>
<dbReference type="AlphaFoldDB" id="A0A9P6ZNZ3"/>
<comment type="caution">
    <text evidence="2">The sequence shown here is derived from an EMBL/GenBank/DDBJ whole genome shotgun (WGS) entry which is preliminary data.</text>
</comment>
<name>A0A9P6ZNZ3_9AGAM</name>